<organism evidence="2 3">
    <name type="scientific">Kingella negevensis</name>
    <dbReference type="NCBI Taxonomy" id="1522312"/>
    <lineage>
        <taxon>Bacteria</taxon>
        <taxon>Pseudomonadati</taxon>
        <taxon>Pseudomonadota</taxon>
        <taxon>Betaproteobacteria</taxon>
        <taxon>Neisseriales</taxon>
        <taxon>Neisseriaceae</taxon>
        <taxon>Kingella</taxon>
    </lineage>
</organism>
<accession>A0A238TFY3</accession>
<dbReference type="EMBL" id="FXUV01000048">
    <property type="protein sequence ID" value="SMQ13157.1"/>
    <property type="molecule type" value="Genomic_DNA"/>
</dbReference>
<dbReference type="RefSeq" id="WP_032133937.1">
    <property type="nucleotide sequence ID" value="NZ_FXUV02000053.1"/>
</dbReference>
<sequence length="210" mass="24075">MEQYPDKLTVEFNNPFSLSKQYLLVVTFNKSSSKNFQAALLWARSAELFQTFKVDKEEIFLCAFGKNAEQAGMASVFLGYIENWSGKQIYIAGRIHSGSIYDLLGVLDCYQKSLNCSNIKSYCCFLGDSIFRSHEQQNMSFTISLSLEKPQPEPTQKKVLYVIPCQKLQYLKLEKDTCLGSWSEQIQALAVRQNLAWCPSFDATNFRQFE</sequence>
<dbReference type="Proteomes" id="UP000215450">
    <property type="component" value="Unassembled WGS sequence"/>
</dbReference>
<dbReference type="OrthoDB" id="8602252at2"/>
<reference evidence="2 3" key="2">
    <citation type="submission" date="2017-06" db="EMBL/GenBank/DDBJ databases">
        <authorList>
            <person name="Kim H.J."/>
            <person name="Triplett B.A."/>
        </authorList>
    </citation>
    <scope>NUCLEOTIDE SEQUENCE [LARGE SCALE GENOMIC DNA]</scope>
    <source>
        <strain evidence="2">Kingella_eburonensis</strain>
    </source>
</reference>
<reference evidence="1" key="1">
    <citation type="submission" date="2017-05" db="EMBL/GenBank/DDBJ databases">
        <authorList>
            <person name="Song R."/>
            <person name="Chenine A.L."/>
            <person name="Ruprecht R.M."/>
        </authorList>
    </citation>
    <scope>NUCLEOTIDE SEQUENCE</scope>
    <source>
        <strain evidence="1">Kingella_eburonensis</strain>
    </source>
</reference>
<proteinExistence type="predicted"/>
<dbReference type="EMBL" id="FXUV02000053">
    <property type="protein sequence ID" value="SNB80961.1"/>
    <property type="molecule type" value="Genomic_DNA"/>
</dbReference>
<dbReference type="AlphaFoldDB" id="A0A238TFY3"/>
<keyword evidence="3" id="KW-1185">Reference proteome</keyword>
<evidence type="ECO:0000313" key="2">
    <source>
        <dbReference type="EMBL" id="SNB80961.1"/>
    </source>
</evidence>
<gene>
    <name evidence="1" type="ORF">KEBURONENSIS_01899</name>
    <name evidence="2" type="ORF">KEBURONENSIS_01913</name>
</gene>
<protein>
    <submittedName>
        <fullName evidence="2">Uncharacterized protein</fullName>
    </submittedName>
</protein>
<name>A0A238TFY3_9NEIS</name>
<evidence type="ECO:0000313" key="1">
    <source>
        <dbReference type="EMBL" id="SMQ13157.1"/>
    </source>
</evidence>
<evidence type="ECO:0000313" key="3">
    <source>
        <dbReference type="Proteomes" id="UP000215450"/>
    </source>
</evidence>